<name>A0ABU7IKR0_9FLAO</name>
<gene>
    <name evidence="1" type="ORF">V1H85_13410</name>
</gene>
<organism evidence="1 2">
    <name type="scientific">Maribacter flavus</name>
    <dbReference type="NCBI Taxonomy" id="1658664"/>
    <lineage>
        <taxon>Bacteria</taxon>
        <taxon>Pseudomonadati</taxon>
        <taxon>Bacteroidota</taxon>
        <taxon>Flavobacteriia</taxon>
        <taxon>Flavobacteriales</taxon>
        <taxon>Flavobacteriaceae</taxon>
        <taxon>Maribacter</taxon>
    </lineage>
</organism>
<dbReference type="RefSeq" id="WP_163627920.1">
    <property type="nucleotide sequence ID" value="NZ_JAZDDF010000006.1"/>
</dbReference>
<proteinExistence type="predicted"/>
<comment type="caution">
    <text evidence="1">The sequence shown here is derived from an EMBL/GenBank/DDBJ whole genome shotgun (WGS) entry which is preliminary data.</text>
</comment>
<evidence type="ECO:0000313" key="1">
    <source>
        <dbReference type="EMBL" id="MEE1973454.1"/>
    </source>
</evidence>
<keyword evidence="2" id="KW-1185">Reference proteome</keyword>
<dbReference type="EMBL" id="JAZDDF010000006">
    <property type="protein sequence ID" value="MEE1973454.1"/>
    <property type="molecule type" value="Genomic_DNA"/>
</dbReference>
<accession>A0ABU7IKR0</accession>
<protein>
    <submittedName>
        <fullName evidence="1">Uncharacterized protein</fullName>
    </submittedName>
</protein>
<reference evidence="1 2" key="1">
    <citation type="submission" date="2024-01" db="EMBL/GenBank/DDBJ databases">
        <title>Maribacter spp. originated from different algae showed divergent polysaccharides utilization ability.</title>
        <authorList>
            <person name="Wang H."/>
            <person name="Wu Y."/>
        </authorList>
    </citation>
    <scope>NUCLEOTIDE SEQUENCE [LARGE SCALE GENOMIC DNA]</scope>
    <source>
        <strain evidence="1 2">KPT27_14</strain>
    </source>
</reference>
<sequence>MFILPPWRDIYHTYHTDAERTQDWNEAVFTYNKMIQTNRGYDYGLVEVPKAPVGKRADFILDRIKRN</sequence>
<dbReference type="Proteomes" id="UP001343698">
    <property type="component" value="Unassembled WGS sequence"/>
</dbReference>
<evidence type="ECO:0000313" key="2">
    <source>
        <dbReference type="Proteomes" id="UP001343698"/>
    </source>
</evidence>